<gene>
    <name evidence="4" type="ORF">CKA38_11960</name>
</gene>
<dbReference type="Gene3D" id="3.40.50.1820">
    <property type="entry name" value="alpha/beta hydrolase"/>
    <property type="match status" value="1"/>
</dbReference>
<dbReference type="InterPro" id="IPR029058">
    <property type="entry name" value="AB_hydrolase_fold"/>
</dbReference>
<dbReference type="InterPro" id="IPR011042">
    <property type="entry name" value="6-blade_b-propeller_TolB-like"/>
</dbReference>
<keyword evidence="2" id="KW-0732">Signal</keyword>
<dbReference type="Pfam" id="PF00326">
    <property type="entry name" value="Peptidase_S9"/>
    <property type="match status" value="1"/>
</dbReference>
<dbReference type="SUPFAM" id="SSF53474">
    <property type="entry name" value="alpha/beta-Hydrolases"/>
    <property type="match status" value="1"/>
</dbReference>
<keyword evidence="1" id="KW-0378">Hydrolase</keyword>
<dbReference type="InterPro" id="IPR001375">
    <property type="entry name" value="Peptidase_S9_cat"/>
</dbReference>
<dbReference type="PANTHER" id="PTHR42776">
    <property type="entry name" value="SERINE PEPTIDASE S9 FAMILY MEMBER"/>
    <property type="match status" value="1"/>
</dbReference>
<keyword evidence="5" id="KW-1185">Reference proteome</keyword>
<dbReference type="Proteomes" id="UP000244896">
    <property type="component" value="Chromosome"/>
</dbReference>
<evidence type="ECO:0000256" key="2">
    <source>
        <dbReference type="SAM" id="SignalP"/>
    </source>
</evidence>
<evidence type="ECO:0000256" key="1">
    <source>
        <dbReference type="ARBA" id="ARBA00022801"/>
    </source>
</evidence>
<feature type="chain" id="PRO_5016149944" description="Peptidase S9 prolyl oligopeptidase catalytic domain-containing protein" evidence="2">
    <location>
        <begin position="21"/>
        <end position="651"/>
    </location>
</feature>
<protein>
    <recommendedName>
        <fullName evidence="3">Peptidase S9 prolyl oligopeptidase catalytic domain-containing protein</fullName>
    </recommendedName>
</protein>
<feature type="signal peptide" evidence="2">
    <location>
        <begin position="1"/>
        <end position="20"/>
    </location>
</feature>
<proteinExistence type="predicted"/>
<dbReference type="OrthoDB" id="108903at2"/>
<reference evidence="4 5" key="1">
    <citation type="journal article" date="2018" name="Syst. Appl. Microbiol.">
        <title>Ereboglobus luteus gen. nov. sp. nov. from cockroach guts, and new insights into the oxygen relationship of the genera Opitutus and Didymococcus (Verrucomicrobia: Opitutaceae).</title>
        <authorList>
            <person name="Tegtmeier D."/>
            <person name="Belitz A."/>
            <person name="Radek R."/>
            <person name="Heimerl T."/>
            <person name="Brune A."/>
        </authorList>
    </citation>
    <scope>NUCLEOTIDE SEQUENCE [LARGE SCALE GENOMIC DNA]</scope>
    <source>
        <strain evidence="4 5">Ho45</strain>
    </source>
</reference>
<feature type="domain" description="Peptidase S9 prolyl oligopeptidase catalytic" evidence="3">
    <location>
        <begin position="438"/>
        <end position="651"/>
    </location>
</feature>
<dbReference type="Gene3D" id="2.120.10.30">
    <property type="entry name" value="TolB, C-terminal domain"/>
    <property type="match status" value="1"/>
</dbReference>
<dbReference type="PANTHER" id="PTHR42776:SF27">
    <property type="entry name" value="DIPEPTIDYL PEPTIDASE FAMILY MEMBER 6"/>
    <property type="match status" value="1"/>
</dbReference>
<name>A0A2U8E4K1_9BACT</name>
<evidence type="ECO:0000259" key="3">
    <source>
        <dbReference type="Pfam" id="PF00326"/>
    </source>
</evidence>
<dbReference type="RefSeq" id="WP_108825682.1">
    <property type="nucleotide sequence ID" value="NZ_CP023004.1"/>
</dbReference>
<accession>A0A2U8E4K1</accession>
<evidence type="ECO:0000313" key="5">
    <source>
        <dbReference type="Proteomes" id="UP000244896"/>
    </source>
</evidence>
<dbReference type="GO" id="GO:0004252">
    <property type="term" value="F:serine-type endopeptidase activity"/>
    <property type="evidence" value="ECO:0007669"/>
    <property type="project" value="TreeGrafter"/>
</dbReference>
<organism evidence="4 5">
    <name type="scientific">Ereboglobus luteus</name>
    <dbReference type="NCBI Taxonomy" id="1796921"/>
    <lineage>
        <taxon>Bacteria</taxon>
        <taxon>Pseudomonadati</taxon>
        <taxon>Verrucomicrobiota</taxon>
        <taxon>Opitutia</taxon>
        <taxon>Opitutales</taxon>
        <taxon>Opitutaceae</taxon>
        <taxon>Ereboglobus</taxon>
    </lineage>
</organism>
<evidence type="ECO:0000313" key="4">
    <source>
        <dbReference type="EMBL" id="AWI09868.1"/>
    </source>
</evidence>
<dbReference type="GO" id="GO:0006508">
    <property type="term" value="P:proteolysis"/>
    <property type="evidence" value="ECO:0007669"/>
    <property type="project" value="InterPro"/>
</dbReference>
<dbReference type="AlphaFoldDB" id="A0A2U8E4K1"/>
<dbReference type="EMBL" id="CP023004">
    <property type="protein sequence ID" value="AWI09868.1"/>
    <property type="molecule type" value="Genomic_DNA"/>
</dbReference>
<dbReference type="SUPFAM" id="SSF82171">
    <property type="entry name" value="DPP6 N-terminal domain-like"/>
    <property type="match status" value="1"/>
</dbReference>
<dbReference type="KEGG" id="elut:CKA38_11960"/>
<sequence length="651" mass="72864">MKLRQLFVSCFIFVLGIGMASQSAAVEKLAVEDFFKETAYGGVSISPDGRKLAISIRYKERLALGVIDVKTKQPKLLTAPEDFDVTGMMWVGNNRILFTGIVPGDKFLPKRANGGIYAIDADGKNSRTLLESIDQQVARGIRTGRFGDILARYGKSTDEVLITYNGNNEKEPDVYRLNVRTGSKTIVASNPGKVMGYLADHNGVIRIAYGYKGLERFILYRETQKSEWREIGRFKTGVDGFKNAVLPQVFDSENKLLYVTVYRGDALTASIALYDPVKNEIVKELYSNDTYDIGPTLSSFDNRLIGYGYEGARGDVAVYVEKKYSDLQSMLEQEFPGMNVSIVSTSEDETIGVVAVRSDKDPGTLYLLNTKDLTIEKLIRPRDWINPAQMAEMRPITFQARDGLTIHGYLTLPAGVEPRDLPLIVNPHGGPWHVRDQWGFNPEVQFLANRGYAVLQINFRISAGYGKKFEYAGYGQWGLAMQDDLTDGVKWAISQGYADPKRIAIYGASYGGFATMAGLAFTPELYRCGINYVGVTDVRLLLKRMNPSWETSRAEIEAMAGFEKGGDNEILDKTSPMKNADLIKVPVFFSYGELDPRVDLKHGTRFISKLKSNGIPVEVMIKNNEEHGFRDLKNQVEFYSTMEQFLAKYMN</sequence>